<organism evidence="10 11">
    <name type="scientific">Cytospora mali</name>
    <name type="common">Apple Valsa canker fungus</name>
    <name type="synonym">Valsa mali</name>
    <dbReference type="NCBI Taxonomy" id="578113"/>
    <lineage>
        <taxon>Eukaryota</taxon>
        <taxon>Fungi</taxon>
        <taxon>Dikarya</taxon>
        <taxon>Ascomycota</taxon>
        <taxon>Pezizomycotina</taxon>
        <taxon>Sordariomycetes</taxon>
        <taxon>Sordariomycetidae</taxon>
        <taxon>Diaporthales</taxon>
        <taxon>Cytosporaceae</taxon>
        <taxon>Cytospora</taxon>
    </lineage>
</organism>
<dbReference type="GO" id="GO:0003735">
    <property type="term" value="F:structural constituent of ribosome"/>
    <property type="evidence" value="ECO:0007669"/>
    <property type="project" value="TreeGrafter"/>
</dbReference>
<dbReference type="AlphaFoldDB" id="A0A194V4I2"/>
<dbReference type="GO" id="GO:0005739">
    <property type="term" value="C:mitochondrion"/>
    <property type="evidence" value="ECO:0007669"/>
    <property type="project" value="UniProtKB-SubCell"/>
</dbReference>
<sequence length="351" mass="38768">MNSSPASIVGILDRLSIGVSRISIRHGHTKPKVKKPQPELTGFKAGLGERIWVHNHIVTGMIVYSHQAKLERNSHKGLAQIPFTTKKQKPPVLREDYWTPLCLIELPKGLGVVGRSVMQKLQEFRRRHELEWGYQAPKMTAMSKRERGEVIHNQKSNAIADIAAVLAGAGRGNRMWAAGPLVEEAKVTEVASSQDTEATTEKEQEAAKETEGAQTSSTEGETTASKADATADSKAAPQLPKRTLVNANIYWSNDADLRWARHWTENVEHHLGLPGHVMNHRFKTKYILETPVEEVPQEVVAEEEAAGKPEKAEAAKEANVEAEQERASEKKKGWFSWVGGKSGSSSTDARV</sequence>
<feature type="region of interest" description="Disordered" evidence="9">
    <location>
        <begin position="301"/>
        <end position="351"/>
    </location>
</feature>
<evidence type="ECO:0000313" key="10">
    <source>
        <dbReference type="EMBL" id="KUI58793.1"/>
    </source>
</evidence>
<evidence type="ECO:0000256" key="3">
    <source>
        <dbReference type="ARBA" id="ARBA00022980"/>
    </source>
</evidence>
<keyword evidence="11" id="KW-1185">Reference proteome</keyword>
<feature type="compositionally biased region" description="Basic and acidic residues" evidence="9">
    <location>
        <begin position="199"/>
        <end position="211"/>
    </location>
</feature>
<dbReference type="GO" id="GO:0005840">
    <property type="term" value="C:ribosome"/>
    <property type="evidence" value="ECO:0007669"/>
    <property type="project" value="UniProtKB-KW"/>
</dbReference>
<dbReference type="OrthoDB" id="5333655at2759"/>
<feature type="compositionally biased region" description="Low complexity" evidence="9">
    <location>
        <begin position="223"/>
        <end position="236"/>
    </location>
</feature>
<protein>
    <recommendedName>
        <fullName evidence="8">Large ribosomal subunit protein mL67</fullName>
    </recommendedName>
</protein>
<keyword evidence="5" id="KW-0496">Mitochondrion</keyword>
<dbReference type="InterPro" id="IPR024629">
    <property type="entry name" value="Ribosomal_mL67"/>
</dbReference>
<evidence type="ECO:0000256" key="4">
    <source>
        <dbReference type="ARBA" id="ARBA00023015"/>
    </source>
</evidence>
<evidence type="ECO:0000256" key="5">
    <source>
        <dbReference type="ARBA" id="ARBA00023128"/>
    </source>
</evidence>
<evidence type="ECO:0000256" key="8">
    <source>
        <dbReference type="ARBA" id="ARBA00035185"/>
    </source>
</evidence>
<evidence type="ECO:0000256" key="9">
    <source>
        <dbReference type="SAM" id="MobiDB-lite"/>
    </source>
</evidence>
<dbReference type="STRING" id="694573.A0A194V4I2"/>
<proteinExistence type="inferred from homology"/>
<keyword evidence="4" id="KW-0805">Transcription regulation</keyword>
<dbReference type="GO" id="GO:1990904">
    <property type="term" value="C:ribonucleoprotein complex"/>
    <property type="evidence" value="ECO:0007669"/>
    <property type="project" value="UniProtKB-KW"/>
</dbReference>
<keyword evidence="7" id="KW-0687">Ribonucleoprotein</keyword>
<name>A0A194V4I2_CYTMA</name>
<dbReference type="Pfam" id="PF12829">
    <property type="entry name" value="Mhr1"/>
    <property type="match status" value="1"/>
</dbReference>
<evidence type="ECO:0000256" key="1">
    <source>
        <dbReference type="ARBA" id="ARBA00004173"/>
    </source>
</evidence>
<keyword evidence="3" id="KW-0689">Ribosomal protein</keyword>
<dbReference type="PANTHER" id="PTHR28184:SF1">
    <property type="entry name" value="LARGE RIBOSOMAL SUBUNIT PROTEIN ML67"/>
    <property type="match status" value="1"/>
</dbReference>
<evidence type="ECO:0000256" key="2">
    <source>
        <dbReference type="ARBA" id="ARBA00010741"/>
    </source>
</evidence>
<gene>
    <name evidence="10" type="ORF">VP1G_06068</name>
</gene>
<dbReference type="GO" id="GO:0003697">
    <property type="term" value="F:single-stranded DNA binding"/>
    <property type="evidence" value="ECO:0007669"/>
    <property type="project" value="InterPro"/>
</dbReference>
<reference evidence="11" key="1">
    <citation type="submission" date="2014-12" db="EMBL/GenBank/DDBJ databases">
        <title>Genome Sequence of Valsa Canker Pathogens Uncovers a Specific Adaption of Colonization on Woody Bark.</title>
        <authorList>
            <person name="Yin Z."/>
            <person name="Liu H."/>
            <person name="Gao X."/>
            <person name="Li Z."/>
            <person name="Song N."/>
            <person name="Ke X."/>
            <person name="Dai Q."/>
            <person name="Wu Y."/>
            <person name="Sun Y."/>
            <person name="Xu J.-R."/>
            <person name="Kang Z.K."/>
            <person name="Wang L."/>
            <person name="Huang L."/>
        </authorList>
    </citation>
    <scope>NUCLEOTIDE SEQUENCE [LARGE SCALE GENOMIC DNA]</scope>
    <source>
        <strain evidence="11">SXYL134</strain>
    </source>
</reference>
<comment type="similarity">
    <text evidence="2">Belongs to the mitochondrion-specific ribosomal protein mL67 family.</text>
</comment>
<dbReference type="EMBL" id="KN714719">
    <property type="protein sequence ID" value="KUI58793.1"/>
    <property type="molecule type" value="Genomic_DNA"/>
</dbReference>
<feature type="compositionally biased region" description="Basic and acidic residues" evidence="9">
    <location>
        <begin position="305"/>
        <end position="332"/>
    </location>
</feature>
<dbReference type="PANTHER" id="PTHR28184">
    <property type="entry name" value="MITOCHONDRIAL HOMOLOGOUS RECOMBINATION PROTEIN 1"/>
    <property type="match status" value="1"/>
</dbReference>
<accession>A0A194V4I2</accession>
<keyword evidence="6" id="KW-0804">Transcription</keyword>
<evidence type="ECO:0000313" key="11">
    <source>
        <dbReference type="Proteomes" id="UP000078576"/>
    </source>
</evidence>
<dbReference type="GO" id="GO:0000150">
    <property type="term" value="F:DNA strand exchange activity"/>
    <property type="evidence" value="ECO:0007669"/>
    <property type="project" value="InterPro"/>
</dbReference>
<evidence type="ECO:0000256" key="7">
    <source>
        <dbReference type="ARBA" id="ARBA00023274"/>
    </source>
</evidence>
<comment type="subcellular location">
    <subcellularLocation>
        <location evidence="1">Mitochondrion</location>
    </subcellularLocation>
</comment>
<evidence type="ECO:0000256" key="6">
    <source>
        <dbReference type="ARBA" id="ARBA00023163"/>
    </source>
</evidence>
<dbReference type="Proteomes" id="UP000078576">
    <property type="component" value="Unassembled WGS sequence"/>
</dbReference>
<feature type="region of interest" description="Disordered" evidence="9">
    <location>
        <begin position="187"/>
        <end position="238"/>
    </location>
</feature>